<dbReference type="InterPro" id="IPR036779">
    <property type="entry name" value="LysM_dom_sf"/>
</dbReference>
<dbReference type="SUPFAM" id="SSF53955">
    <property type="entry name" value="Lysozyme-like"/>
    <property type="match status" value="1"/>
</dbReference>
<sequence>MLKKEAHIVLENRMLENTALKKCLPYFLLSFFLILSPNLSANTLEISRFPSLISAVRISGPLDFCGEPVPLEEPEVRERLEREILLRTWNRSQLLLWIKRSGRYFPHIEKALKQNSMPDDLKYIAVAESALRPHIGSHKHAIGFWQFIKSTGLSYGLRIDGAIDERRNIFSSTRAAIEYLKKLYGDFDSWTLAAAAYNMGEQGLKRRISHQKTKNYYHLYIPLETQRYIFKILAVKLLMSDPEKYGFHLMKEDLYSPLSFDRVGIKASDYLPLRLIAEASSSYFKKIKDLNPQIRGRGLPEGHHSILIPKGATEGFHARLAPLVAKYRRTKIGKGKIHTVMEGDNLIGIAKKHGVHVSDLKRWNKKLRGKKYIYPGQRLVVSR</sequence>
<evidence type="ECO:0000313" key="2">
    <source>
        <dbReference type="EMBL" id="VFJ93587.1"/>
    </source>
</evidence>
<feature type="domain" description="LysM" evidence="1">
    <location>
        <begin position="336"/>
        <end position="381"/>
    </location>
</feature>
<dbReference type="Gene3D" id="1.10.530.10">
    <property type="match status" value="1"/>
</dbReference>
<dbReference type="EMBL" id="CAADFG010000058">
    <property type="protein sequence ID" value="VFJ93587.1"/>
    <property type="molecule type" value="Genomic_DNA"/>
</dbReference>
<dbReference type="EMBL" id="CAADFI010000057">
    <property type="protein sequence ID" value="VFJ94184.1"/>
    <property type="molecule type" value="Genomic_DNA"/>
</dbReference>
<evidence type="ECO:0000313" key="3">
    <source>
        <dbReference type="EMBL" id="VFJ94184.1"/>
    </source>
</evidence>
<dbReference type="InterPro" id="IPR018392">
    <property type="entry name" value="LysM"/>
</dbReference>
<gene>
    <name evidence="2" type="ORF">BECKH772A_GA0070896_100587</name>
    <name evidence="3" type="ORF">BECKH772B_GA0070898_100577</name>
    <name evidence="4" type="ORF">BECKH772C_GA0070978_100547</name>
</gene>
<dbReference type="SMART" id="SM00257">
    <property type="entry name" value="LysM"/>
    <property type="match status" value="1"/>
</dbReference>
<name>A0A450V859_9GAMM</name>
<dbReference type="PROSITE" id="PS51782">
    <property type="entry name" value="LYSM"/>
    <property type="match status" value="1"/>
</dbReference>
<accession>A0A450V859</accession>
<dbReference type="Pfam" id="PF01464">
    <property type="entry name" value="SLT"/>
    <property type="match status" value="1"/>
</dbReference>
<proteinExistence type="predicted"/>
<evidence type="ECO:0000313" key="4">
    <source>
        <dbReference type="EMBL" id="VFK00867.1"/>
    </source>
</evidence>
<dbReference type="Pfam" id="PF01476">
    <property type="entry name" value="LysM"/>
    <property type="match status" value="1"/>
</dbReference>
<dbReference type="EMBL" id="CAADFJ010000054">
    <property type="protein sequence ID" value="VFK00867.1"/>
    <property type="molecule type" value="Genomic_DNA"/>
</dbReference>
<dbReference type="SUPFAM" id="SSF54106">
    <property type="entry name" value="LysM domain"/>
    <property type="match status" value="1"/>
</dbReference>
<dbReference type="AlphaFoldDB" id="A0A450V859"/>
<dbReference type="InterPro" id="IPR023346">
    <property type="entry name" value="Lysozyme-like_dom_sf"/>
</dbReference>
<protein>
    <submittedName>
        <fullName evidence="4">LysM domain-containing protein</fullName>
    </submittedName>
</protein>
<dbReference type="InterPro" id="IPR008258">
    <property type="entry name" value="Transglycosylase_SLT_dom_1"/>
</dbReference>
<dbReference type="Gene3D" id="3.10.350.10">
    <property type="entry name" value="LysM domain"/>
    <property type="match status" value="1"/>
</dbReference>
<organism evidence="4">
    <name type="scientific">Candidatus Kentrum eta</name>
    <dbReference type="NCBI Taxonomy" id="2126337"/>
    <lineage>
        <taxon>Bacteria</taxon>
        <taxon>Pseudomonadati</taxon>
        <taxon>Pseudomonadota</taxon>
        <taxon>Gammaproteobacteria</taxon>
        <taxon>Candidatus Kentrum</taxon>
    </lineage>
</organism>
<reference evidence="4" key="1">
    <citation type="submission" date="2019-02" db="EMBL/GenBank/DDBJ databases">
        <authorList>
            <person name="Gruber-Vodicka R. H."/>
            <person name="Seah K. B. B."/>
        </authorList>
    </citation>
    <scope>NUCLEOTIDE SEQUENCE</scope>
    <source>
        <strain evidence="4">BECK_SA2B12</strain>
        <strain evidence="2">BECK_SA2B15</strain>
        <strain evidence="3">BECK_SA2B20</strain>
    </source>
</reference>
<dbReference type="CDD" id="cd16894">
    <property type="entry name" value="MltD-like"/>
    <property type="match status" value="1"/>
</dbReference>
<evidence type="ECO:0000259" key="1">
    <source>
        <dbReference type="PROSITE" id="PS51782"/>
    </source>
</evidence>
<dbReference type="CDD" id="cd00118">
    <property type="entry name" value="LysM"/>
    <property type="match status" value="1"/>
</dbReference>